<keyword evidence="1" id="KW-0812">Transmembrane</keyword>
<evidence type="ECO:0000256" key="1">
    <source>
        <dbReference type="SAM" id="Phobius"/>
    </source>
</evidence>
<keyword evidence="1" id="KW-1133">Transmembrane helix</keyword>
<protein>
    <submittedName>
        <fullName evidence="2">Uncharacterized protein</fullName>
    </submittedName>
</protein>
<dbReference type="EMBL" id="JBBMFA010000058">
    <property type="protein sequence ID" value="MEQ2519537.1"/>
    <property type="molecule type" value="Genomic_DNA"/>
</dbReference>
<evidence type="ECO:0000313" key="3">
    <source>
        <dbReference type="Proteomes" id="UP001477672"/>
    </source>
</evidence>
<keyword evidence="3" id="KW-1185">Reference proteome</keyword>
<comment type="caution">
    <text evidence="2">The sequence shown here is derived from an EMBL/GenBank/DDBJ whole genome shotgun (WGS) entry which is preliminary data.</text>
</comment>
<gene>
    <name evidence="2" type="ORF">WMO24_03705</name>
</gene>
<feature type="transmembrane region" description="Helical" evidence="1">
    <location>
        <begin position="12"/>
        <end position="33"/>
    </location>
</feature>
<evidence type="ECO:0000313" key="2">
    <source>
        <dbReference type="EMBL" id="MEQ2519537.1"/>
    </source>
</evidence>
<organism evidence="2 3">
    <name type="scientific">Ruthenibacterium intestinale</name>
    <dbReference type="NCBI Taxonomy" id="3133163"/>
    <lineage>
        <taxon>Bacteria</taxon>
        <taxon>Bacillati</taxon>
        <taxon>Bacillota</taxon>
        <taxon>Clostridia</taxon>
        <taxon>Eubacteriales</taxon>
        <taxon>Oscillospiraceae</taxon>
        <taxon>Ruthenibacterium</taxon>
    </lineage>
</organism>
<dbReference type="Proteomes" id="UP001477672">
    <property type="component" value="Unassembled WGS sequence"/>
</dbReference>
<sequence length="138" mass="15747">MKQEPIRTGWLSLIVMVVVVCLAVLGVLSLVTARAMLATAQKQADYVQQTYELEMLGQQWLSQVETVCSEASSEEELLAELPEGTRVDGDLLRYVAQNSDERQLSIAVQLEDRQIRVVEWRQVRQWQETENIGQLWKG</sequence>
<keyword evidence="1" id="KW-0472">Membrane</keyword>
<reference evidence="2 3" key="1">
    <citation type="submission" date="2024-03" db="EMBL/GenBank/DDBJ databases">
        <title>Human intestinal bacterial collection.</title>
        <authorList>
            <person name="Pauvert C."/>
            <person name="Hitch T.C.A."/>
            <person name="Clavel T."/>
        </authorList>
    </citation>
    <scope>NUCLEOTIDE SEQUENCE [LARGE SCALE GENOMIC DNA]</scope>
    <source>
        <strain evidence="2 3">CLA-JM-H11</strain>
    </source>
</reference>
<accession>A0ABV1GCG2</accession>
<proteinExistence type="predicted"/>
<name>A0ABV1GCG2_9FIRM</name>
<dbReference type="RefSeq" id="WP_349214968.1">
    <property type="nucleotide sequence ID" value="NZ_JBBMFA010000058.1"/>
</dbReference>